<dbReference type="AlphaFoldDB" id="A0A2S5DAA5"/>
<accession>A0A2S5DAA5</accession>
<comment type="caution">
    <text evidence="1">The sequence shown here is derived from an EMBL/GenBank/DDBJ whole genome shotgun (WGS) entry which is preliminary data.</text>
</comment>
<dbReference type="Gene3D" id="1.20.910.10">
    <property type="entry name" value="Heme oxygenase-like"/>
    <property type="match status" value="1"/>
</dbReference>
<evidence type="ECO:0000313" key="2">
    <source>
        <dbReference type="Proteomes" id="UP000237082"/>
    </source>
</evidence>
<proteinExistence type="predicted"/>
<dbReference type="OrthoDB" id="4038180at2"/>
<evidence type="ECO:0008006" key="3">
    <source>
        <dbReference type="Google" id="ProtNLM"/>
    </source>
</evidence>
<reference evidence="2" key="1">
    <citation type="submission" date="2018-02" db="EMBL/GenBank/DDBJ databases">
        <authorList>
            <person name="O'Hara-Hanley K."/>
            <person name="Soby S."/>
        </authorList>
    </citation>
    <scope>NUCLEOTIDE SEQUENCE [LARGE SCALE GENOMIC DNA]</scope>
    <source>
        <strain evidence="2">MWU14-2602</strain>
    </source>
</reference>
<protein>
    <recommendedName>
        <fullName evidence="3">Pyrroloquinoline quinone biosynthesis protein PqqC</fullName>
    </recommendedName>
</protein>
<organism evidence="1 2">
    <name type="scientific">Chromobacterium alticapitis</name>
    <dbReference type="NCBI Taxonomy" id="2073169"/>
    <lineage>
        <taxon>Bacteria</taxon>
        <taxon>Pseudomonadati</taxon>
        <taxon>Pseudomonadota</taxon>
        <taxon>Betaproteobacteria</taxon>
        <taxon>Neisseriales</taxon>
        <taxon>Chromobacteriaceae</taxon>
        <taxon>Chromobacterium</taxon>
    </lineage>
</organism>
<dbReference type="Proteomes" id="UP000237082">
    <property type="component" value="Unassembled WGS sequence"/>
</dbReference>
<sequence length="264" mass="28888">MNDLDLAINGLTDRVMRHRVFDHPMFRRWAAAPLSAAQSGALFHQMQNFCAATRPGLAFPQGLRKLGLTRQAELMAEIADSEQGHGPDLARMAGHIVNLGAGSVVFDDLEGQSAVEAGLKRYSDQLLGGLPGYDRASGLTRQAREAIAIFRQRDRTDPESTLRNLGIAFALELISNRSLIPGEKRALIDSGHYGLGLDDPEMHYLFDHWGECGAEQQHEQNVRLAIAGALNVETRPLIEAGIDAFLDALAALWDVIDSRVLQNA</sequence>
<dbReference type="InterPro" id="IPR016084">
    <property type="entry name" value="Haem_Oase-like_multi-hlx"/>
</dbReference>
<keyword evidence="2" id="KW-1185">Reference proteome</keyword>
<dbReference type="EMBL" id="PQWB01000197">
    <property type="protein sequence ID" value="POZ59978.1"/>
    <property type="molecule type" value="Genomic_DNA"/>
</dbReference>
<evidence type="ECO:0000313" key="1">
    <source>
        <dbReference type="EMBL" id="POZ59978.1"/>
    </source>
</evidence>
<name>A0A2S5DAA5_9NEIS</name>
<gene>
    <name evidence="1" type="ORF">C2I19_21355</name>
</gene>